<comment type="caution">
    <text evidence="9">The sequence shown here is derived from an EMBL/GenBank/DDBJ whole genome shotgun (WGS) entry which is preliminary data.</text>
</comment>
<dbReference type="SUPFAM" id="SSF48452">
    <property type="entry name" value="TPR-like"/>
    <property type="match status" value="1"/>
</dbReference>
<sequence length="497" mass="56036">MKMSYNFVAILLALLTLSSCGDFLNIVQEGEVPTDDIDFTDPGQMYAPVSGVYADARRKMTQWEIWPLLNVRGDEVTKGGGSAADQGDYLNIETFNYAAAKGFWALNNSWEAFYKVVYTTYYNEDLLNRFVVNLSNESDLALAEQYRAEIIFHRALAYYFIEQLWGEAPIVNPENVNDVFLYRATNEKLIDHIIEQLDYCIDQLPATQPVHTGAVTKYTAMTLKAKLALRLGDFATVKSLTDEIINANQYQLVAQDEYYDLFKIPGKLSSESIYEFQFTDFGNGDGQQIYGGAWFQHQGPRNTPAPVNGWGFMMLQKGYLDFLNQHGNNGERDQERWDLAVLESGVTTKAGDEIGLFEPSFLPVKAHYNGKAYTPSNQLTPGRPNYGANNNIRLLRYVDVLLMNAEAKVRIGGDAASPLNAVRTRVGLEPINNPTLDQILDERRAELSCEWGDRFNDLVRTGKASELLEGFVKGESEYLPIPVRQEDLNPRLLEPAR</sequence>
<dbReference type="EMBL" id="BQKE01000002">
    <property type="protein sequence ID" value="GJM63142.1"/>
    <property type="molecule type" value="Genomic_DNA"/>
</dbReference>
<evidence type="ECO:0000256" key="6">
    <source>
        <dbReference type="SAM" id="SignalP"/>
    </source>
</evidence>
<accession>A0AAN4W120</accession>
<organism evidence="9 10">
    <name type="scientific">Persicobacter diffluens</name>
    <dbReference type="NCBI Taxonomy" id="981"/>
    <lineage>
        <taxon>Bacteria</taxon>
        <taxon>Pseudomonadati</taxon>
        <taxon>Bacteroidota</taxon>
        <taxon>Cytophagia</taxon>
        <taxon>Cytophagales</taxon>
        <taxon>Persicobacteraceae</taxon>
        <taxon>Persicobacter</taxon>
    </lineage>
</organism>
<feature type="chain" id="PRO_5043033490" evidence="6">
    <location>
        <begin position="22"/>
        <end position="497"/>
    </location>
</feature>
<evidence type="ECO:0000313" key="10">
    <source>
        <dbReference type="Proteomes" id="UP001310022"/>
    </source>
</evidence>
<evidence type="ECO:0000256" key="1">
    <source>
        <dbReference type="ARBA" id="ARBA00004442"/>
    </source>
</evidence>
<comment type="subcellular location">
    <subcellularLocation>
        <location evidence="1">Cell outer membrane</location>
    </subcellularLocation>
</comment>
<feature type="domain" description="RagB/SusD" evidence="7">
    <location>
        <begin position="385"/>
        <end position="469"/>
    </location>
</feature>
<feature type="domain" description="SusD-like N-terminal" evidence="8">
    <location>
        <begin position="106"/>
        <end position="226"/>
    </location>
</feature>
<keyword evidence="3 6" id="KW-0732">Signal</keyword>
<feature type="signal peptide" evidence="6">
    <location>
        <begin position="1"/>
        <end position="21"/>
    </location>
</feature>
<keyword evidence="10" id="KW-1185">Reference proteome</keyword>
<keyword evidence="5" id="KW-0998">Cell outer membrane</keyword>
<dbReference type="Gene3D" id="1.25.40.390">
    <property type="match status" value="1"/>
</dbReference>
<keyword evidence="4" id="KW-0472">Membrane</keyword>
<dbReference type="PROSITE" id="PS51257">
    <property type="entry name" value="PROKAR_LIPOPROTEIN"/>
    <property type="match status" value="1"/>
</dbReference>
<dbReference type="InterPro" id="IPR012944">
    <property type="entry name" value="SusD_RagB_dom"/>
</dbReference>
<evidence type="ECO:0000313" key="9">
    <source>
        <dbReference type="EMBL" id="GJM63142.1"/>
    </source>
</evidence>
<name>A0AAN4W120_9BACT</name>
<dbReference type="InterPro" id="IPR011990">
    <property type="entry name" value="TPR-like_helical_dom_sf"/>
</dbReference>
<proteinExistence type="inferred from homology"/>
<dbReference type="AlphaFoldDB" id="A0AAN4W120"/>
<evidence type="ECO:0000259" key="7">
    <source>
        <dbReference type="Pfam" id="PF07980"/>
    </source>
</evidence>
<evidence type="ECO:0000256" key="4">
    <source>
        <dbReference type="ARBA" id="ARBA00023136"/>
    </source>
</evidence>
<dbReference type="Pfam" id="PF14322">
    <property type="entry name" value="SusD-like_3"/>
    <property type="match status" value="1"/>
</dbReference>
<dbReference type="Proteomes" id="UP001310022">
    <property type="component" value="Unassembled WGS sequence"/>
</dbReference>
<evidence type="ECO:0000256" key="2">
    <source>
        <dbReference type="ARBA" id="ARBA00006275"/>
    </source>
</evidence>
<dbReference type="InterPro" id="IPR033985">
    <property type="entry name" value="SusD-like_N"/>
</dbReference>
<dbReference type="Pfam" id="PF07980">
    <property type="entry name" value="SusD_RagB"/>
    <property type="match status" value="1"/>
</dbReference>
<gene>
    <name evidence="9" type="ORF">PEDI_36940</name>
</gene>
<protein>
    <submittedName>
        <fullName evidence="9">Membrane protein</fullName>
    </submittedName>
</protein>
<evidence type="ECO:0000256" key="3">
    <source>
        <dbReference type="ARBA" id="ARBA00022729"/>
    </source>
</evidence>
<dbReference type="GO" id="GO:0009279">
    <property type="term" value="C:cell outer membrane"/>
    <property type="evidence" value="ECO:0007669"/>
    <property type="project" value="UniProtKB-SubCell"/>
</dbReference>
<evidence type="ECO:0000259" key="8">
    <source>
        <dbReference type="Pfam" id="PF14322"/>
    </source>
</evidence>
<reference evidence="9 10" key="1">
    <citation type="submission" date="2021-12" db="EMBL/GenBank/DDBJ databases">
        <title>Genome sequencing of bacteria with rrn-lacking chromosome and rrn-plasmid.</title>
        <authorList>
            <person name="Anda M."/>
            <person name="Iwasaki W."/>
        </authorList>
    </citation>
    <scope>NUCLEOTIDE SEQUENCE [LARGE SCALE GENOMIC DNA]</scope>
    <source>
        <strain evidence="9 10">NBRC 15940</strain>
    </source>
</reference>
<comment type="similarity">
    <text evidence="2">Belongs to the SusD family.</text>
</comment>
<evidence type="ECO:0000256" key="5">
    <source>
        <dbReference type="ARBA" id="ARBA00023237"/>
    </source>
</evidence>